<dbReference type="InterPro" id="IPR052598">
    <property type="entry name" value="IgSF_CEA-related"/>
</dbReference>
<dbReference type="SMART" id="SM00409">
    <property type="entry name" value="IG"/>
    <property type="match status" value="3"/>
</dbReference>
<sequence>MPSHQFCVHTLFVFKVTLWLFVIKGLNCALTISLRGPSLVNATVGSNVTLGVTILGAPHPVVTWKMGSLPVVTWNLGSTDAPSISPMNQDVLKIEADGSLVFKNVPLVYSNTYTLEVVKVGMETALTKFLLKVYDYIYNVSVSATPVDAVEGTATFSLQYSSVPGEADQWRWYFNSVEIQNSSHYTVNQKSLVISQPNRTDTGLYTLVLANPFSAVTSHRNITVLYGPDEPVLEVSPSQAFFVSGESLSLSCQAVGIPLPSASWMFGGQTLVSQEGCLNLTDVQTNQGGVYTCEVLNRNTGVHRRKNLTLNVYERPKGEPLCLVYATSGIYDLQFHCQWQGGTPEAWLSFPALNSTAGGAGELILTTPASQDLNGRTVVCRASHPLHQSQCNVTACGPANFLPKVTTMEQNGQIVVCIQCYSPAMPSSIVTWSKGSELLASGTQYQINKDTTQLSIFNFNSSTAPLHTYTCNCGNPLGNTSKYIQLLGPTISNFHVFPNGDGSAVTITWEIPPTSVITGFDIQMRGPSLLAKHVRRRKRANDNFRSIQQEPGTSRSTNISALDSKSTYYFRVIPFAGETLGLPSVVLRLGPVLSQPQVIGLAAGIPCGVLFILLLVGFICLCVYCSRRKRDANRYPVARAVEKVVSTQTHINTPSCLLTGGIKDLPDYNRKITQGGPTERCAPLPRFVYPPPVRTATIV</sequence>
<gene>
    <name evidence="8" type="ORF">UPYG_G00146840</name>
</gene>
<feature type="domain" description="Ig-like" evidence="6">
    <location>
        <begin position="398"/>
        <end position="485"/>
    </location>
</feature>
<protein>
    <recommendedName>
        <fullName evidence="10">V-set and immunoglobulin domain-containing protein 10-like</fullName>
    </recommendedName>
</protein>
<feature type="domain" description="Ig-like" evidence="6">
    <location>
        <begin position="231"/>
        <end position="309"/>
    </location>
</feature>
<dbReference type="PANTHER" id="PTHR44337:SF20">
    <property type="entry name" value="CARCINOEMBRYONIC ANTIGEN-RELATED CELL ADHESION MOLECULE 5-RELATED"/>
    <property type="match status" value="1"/>
</dbReference>
<keyword evidence="1" id="KW-0732">Signal</keyword>
<keyword evidence="4" id="KW-0393">Immunoglobulin domain</keyword>
<dbReference type="SMART" id="SM00408">
    <property type="entry name" value="IGc2"/>
    <property type="match status" value="1"/>
</dbReference>
<dbReference type="InterPro" id="IPR013783">
    <property type="entry name" value="Ig-like_fold"/>
</dbReference>
<dbReference type="Pfam" id="PF00041">
    <property type="entry name" value="fn3"/>
    <property type="match status" value="1"/>
</dbReference>
<dbReference type="Pfam" id="PF13927">
    <property type="entry name" value="Ig_3"/>
    <property type="match status" value="1"/>
</dbReference>
<evidence type="ECO:0000313" key="8">
    <source>
        <dbReference type="EMBL" id="KAL0984783.1"/>
    </source>
</evidence>
<dbReference type="InterPro" id="IPR003961">
    <property type="entry name" value="FN3_dom"/>
</dbReference>
<name>A0ABD0WWP0_UMBPY</name>
<evidence type="ECO:0000256" key="2">
    <source>
        <dbReference type="ARBA" id="ARBA00023157"/>
    </source>
</evidence>
<dbReference type="InterPro" id="IPR007110">
    <property type="entry name" value="Ig-like_dom"/>
</dbReference>
<dbReference type="Proteomes" id="UP001557470">
    <property type="component" value="Unassembled WGS sequence"/>
</dbReference>
<dbReference type="PANTHER" id="PTHR44337">
    <property type="entry name" value="CARCINOEMBRYONIC ANTIGEN-RELATED CELL ADHESION MOLECULE 8"/>
    <property type="match status" value="1"/>
</dbReference>
<evidence type="ECO:0000256" key="4">
    <source>
        <dbReference type="ARBA" id="ARBA00023319"/>
    </source>
</evidence>
<evidence type="ECO:0000313" key="9">
    <source>
        <dbReference type="Proteomes" id="UP001557470"/>
    </source>
</evidence>
<evidence type="ECO:0000259" key="7">
    <source>
        <dbReference type="PROSITE" id="PS50853"/>
    </source>
</evidence>
<dbReference type="SUPFAM" id="SSF49265">
    <property type="entry name" value="Fibronectin type III"/>
    <property type="match status" value="1"/>
</dbReference>
<evidence type="ECO:0000256" key="1">
    <source>
        <dbReference type="ARBA" id="ARBA00022729"/>
    </source>
</evidence>
<dbReference type="EMBL" id="JAGEUA010000004">
    <property type="protein sequence ID" value="KAL0984783.1"/>
    <property type="molecule type" value="Genomic_DNA"/>
</dbReference>
<dbReference type="PROSITE" id="PS50835">
    <property type="entry name" value="IG_LIKE"/>
    <property type="match status" value="2"/>
</dbReference>
<dbReference type="InterPro" id="IPR036179">
    <property type="entry name" value="Ig-like_dom_sf"/>
</dbReference>
<evidence type="ECO:0000256" key="5">
    <source>
        <dbReference type="SAM" id="Phobius"/>
    </source>
</evidence>
<dbReference type="CDD" id="cd00063">
    <property type="entry name" value="FN3"/>
    <property type="match status" value="1"/>
</dbReference>
<keyword evidence="5" id="KW-0812">Transmembrane</keyword>
<keyword evidence="5" id="KW-0472">Membrane</keyword>
<dbReference type="SUPFAM" id="SSF48726">
    <property type="entry name" value="Immunoglobulin"/>
    <property type="match status" value="4"/>
</dbReference>
<proteinExistence type="predicted"/>
<reference evidence="8 9" key="1">
    <citation type="submission" date="2024-06" db="EMBL/GenBank/DDBJ databases">
        <authorList>
            <person name="Pan Q."/>
            <person name="Wen M."/>
            <person name="Jouanno E."/>
            <person name="Zahm M."/>
            <person name="Klopp C."/>
            <person name="Cabau C."/>
            <person name="Louis A."/>
            <person name="Berthelot C."/>
            <person name="Parey E."/>
            <person name="Roest Crollius H."/>
            <person name="Montfort J."/>
            <person name="Robinson-Rechavi M."/>
            <person name="Bouchez O."/>
            <person name="Lampietro C."/>
            <person name="Lopez Roques C."/>
            <person name="Donnadieu C."/>
            <person name="Postlethwait J."/>
            <person name="Bobe J."/>
            <person name="Verreycken H."/>
            <person name="Guiguen Y."/>
        </authorList>
    </citation>
    <scope>NUCLEOTIDE SEQUENCE [LARGE SCALE GENOMIC DNA]</scope>
    <source>
        <strain evidence="8">Up_M1</strain>
        <tissue evidence="8">Testis</tissue>
    </source>
</reference>
<comment type="caution">
    <text evidence="8">The sequence shown here is derived from an EMBL/GenBank/DDBJ whole genome shotgun (WGS) entry which is preliminary data.</text>
</comment>
<feature type="domain" description="Fibronectin type-III" evidence="7">
    <location>
        <begin position="490"/>
        <end position="597"/>
    </location>
</feature>
<keyword evidence="3" id="KW-0325">Glycoprotein</keyword>
<dbReference type="InterPro" id="IPR003598">
    <property type="entry name" value="Ig_sub2"/>
</dbReference>
<evidence type="ECO:0000256" key="3">
    <source>
        <dbReference type="ARBA" id="ARBA00023180"/>
    </source>
</evidence>
<dbReference type="InterPro" id="IPR036116">
    <property type="entry name" value="FN3_sf"/>
</dbReference>
<dbReference type="PROSITE" id="PS50853">
    <property type="entry name" value="FN3"/>
    <property type="match status" value="1"/>
</dbReference>
<organism evidence="8 9">
    <name type="scientific">Umbra pygmaea</name>
    <name type="common">Eastern mudminnow</name>
    <dbReference type="NCBI Taxonomy" id="75934"/>
    <lineage>
        <taxon>Eukaryota</taxon>
        <taxon>Metazoa</taxon>
        <taxon>Chordata</taxon>
        <taxon>Craniata</taxon>
        <taxon>Vertebrata</taxon>
        <taxon>Euteleostomi</taxon>
        <taxon>Actinopterygii</taxon>
        <taxon>Neopterygii</taxon>
        <taxon>Teleostei</taxon>
        <taxon>Protacanthopterygii</taxon>
        <taxon>Esociformes</taxon>
        <taxon>Umbridae</taxon>
        <taxon>Umbra</taxon>
    </lineage>
</organism>
<evidence type="ECO:0000259" key="6">
    <source>
        <dbReference type="PROSITE" id="PS50835"/>
    </source>
</evidence>
<dbReference type="Gene3D" id="2.60.40.10">
    <property type="entry name" value="Immunoglobulins"/>
    <property type="match status" value="5"/>
</dbReference>
<keyword evidence="5" id="KW-1133">Transmembrane helix</keyword>
<keyword evidence="2" id="KW-1015">Disulfide bond</keyword>
<dbReference type="AlphaFoldDB" id="A0ABD0WWP0"/>
<evidence type="ECO:0008006" key="10">
    <source>
        <dbReference type="Google" id="ProtNLM"/>
    </source>
</evidence>
<accession>A0ABD0WWP0</accession>
<dbReference type="InterPro" id="IPR003599">
    <property type="entry name" value="Ig_sub"/>
</dbReference>
<keyword evidence="9" id="KW-1185">Reference proteome</keyword>
<feature type="transmembrane region" description="Helical" evidence="5">
    <location>
        <begin position="598"/>
        <end position="624"/>
    </location>
</feature>